<dbReference type="SUPFAM" id="SSF46955">
    <property type="entry name" value="Putative DNA-binding domain"/>
    <property type="match status" value="1"/>
</dbReference>
<evidence type="ECO:0000313" key="6">
    <source>
        <dbReference type="EMBL" id="KRL27801.1"/>
    </source>
</evidence>
<dbReference type="RefSeq" id="WP_057749786.1">
    <property type="nucleotide sequence ID" value="NZ_AZER01000014.1"/>
</dbReference>
<proteinExistence type="predicted"/>
<dbReference type="STRING" id="1423746.FD27_GL000542"/>
<sequence length="273" mass="31431">MEKLLQISDFAKLANTNRRTLIFYDESGLFHPHTVNDAGYRLYSYDQLYQISFILGLRELGLSINEIKQYLQEPDSAVLSKQLHQLDAKIEQQIHHLKQVQMTIRQRLVHPQVIKQAKLYQPIITYLPEASFWCSDYSVDCTVEEMANIFSDFYSKLNMSMVTNNLRSGFKTNLRQPVADQYANAGFRIIKEQSIPALNYDLPTITKSAGNYIVVKVKNTSPEIEKGLTLIADYLKKHQLDCTGELWQINIGNKIERAGFTATGLLEYQLKEQ</sequence>
<evidence type="ECO:0000259" key="5">
    <source>
        <dbReference type="PROSITE" id="PS50937"/>
    </source>
</evidence>
<keyword evidence="1" id="KW-0678">Repressor</keyword>
<reference evidence="6 7" key="1">
    <citation type="journal article" date="2015" name="Genome Announc.">
        <title>Expanding the biotechnology potential of lactobacilli through comparative genomics of 213 strains and associated genera.</title>
        <authorList>
            <person name="Sun Z."/>
            <person name="Harris H.M."/>
            <person name="McCann A."/>
            <person name="Guo C."/>
            <person name="Argimon S."/>
            <person name="Zhang W."/>
            <person name="Yang X."/>
            <person name="Jeffery I.B."/>
            <person name="Cooney J.C."/>
            <person name="Kagawa T.F."/>
            <person name="Liu W."/>
            <person name="Song Y."/>
            <person name="Salvetti E."/>
            <person name="Wrobel A."/>
            <person name="Rasinkangas P."/>
            <person name="Parkhill J."/>
            <person name="Rea M.C."/>
            <person name="O'Sullivan O."/>
            <person name="Ritari J."/>
            <person name="Douillard F.P."/>
            <person name="Paul Ross R."/>
            <person name="Yang R."/>
            <person name="Briner A.E."/>
            <person name="Felis G.E."/>
            <person name="de Vos W.M."/>
            <person name="Barrangou R."/>
            <person name="Klaenhammer T.R."/>
            <person name="Caufield P.W."/>
            <person name="Cui Y."/>
            <person name="Zhang H."/>
            <person name="O'Toole P.W."/>
        </authorList>
    </citation>
    <scope>NUCLEOTIDE SEQUENCE [LARGE SCALE GENOMIC DNA]</scope>
    <source>
        <strain evidence="6 7">DSM 13145</strain>
    </source>
</reference>
<dbReference type="EMBL" id="AZER01000014">
    <property type="protein sequence ID" value="KRL27801.1"/>
    <property type="molecule type" value="Genomic_DNA"/>
</dbReference>
<keyword evidence="4" id="KW-0804">Transcription</keyword>
<accession>A0A0R1P6L5</accession>
<dbReference type="AlphaFoldDB" id="A0A0R1P6L5"/>
<keyword evidence="7" id="KW-1185">Reference proteome</keyword>
<keyword evidence="3" id="KW-0238">DNA-binding</keyword>
<keyword evidence="2" id="KW-0805">Transcription regulation</keyword>
<organism evidence="6 7">
    <name type="scientific">Limosilactobacillus frumenti DSM 13145</name>
    <dbReference type="NCBI Taxonomy" id="1423746"/>
    <lineage>
        <taxon>Bacteria</taxon>
        <taxon>Bacillati</taxon>
        <taxon>Bacillota</taxon>
        <taxon>Bacilli</taxon>
        <taxon>Lactobacillales</taxon>
        <taxon>Lactobacillaceae</taxon>
        <taxon>Limosilactobacillus</taxon>
    </lineage>
</organism>
<dbReference type="PATRIC" id="fig|1423746.3.peg.551"/>
<evidence type="ECO:0000313" key="7">
    <source>
        <dbReference type="Proteomes" id="UP000051445"/>
    </source>
</evidence>
<dbReference type="PANTHER" id="PTHR30204">
    <property type="entry name" value="REDOX-CYCLING DRUG-SENSING TRANSCRIPTIONAL ACTIVATOR SOXR"/>
    <property type="match status" value="1"/>
</dbReference>
<dbReference type="PROSITE" id="PS50937">
    <property type="entry name" value="HTH_MERR_2"/>
    <property type="match status" value="1"/>
</dbReference>
<name>A0A0R1P6L5_9LACO</name>
<dbReference type="Proteomes" id="UP000051445">
    <property type="component" value="Unassembled WGS sequence"/>
</dbReference>
<dbReference type="OrthoDB" id="9814833at2"/>
<dbReference type="PANTHER" id="PTHR30204:SF69">
    <property type="entry name" value="MERR-FAMILY TRANSCRIPTIONAL REGULATOR"/>
    <property type="match status" value="1"/>
</dbReference>
<evidence type="ECO:0000256" key="3">
    <source>
        <dbReference type="ARBA" id="ARBA00023125"/>
    </source>
</evidence>
<dbReference type="Gene3D" id="1.10.1660.10">
    <property type="match status" value="1"/>
</dbReference>
<evidence type="ECO:0000256" key="2">
    <source>
        <dbReference type="ARBA" id="ARBA00023015"/>
    </source>
</evidence>
<dbReference type="GO" id="GO:0003677">
    <property type="term" value="F:DNA binding"/>
    <property type="evidence" value="ECO:0007669"/>
    <property type="project" value="UniProtKB-KW"/>
</dbReference>
<evidence type="ECO:0000256" key="4">
    <source>
        <dbReference type="ARBA" id="ARBA00023163"/>
    </source>
</evidence>
<feature type="domain" description="HTH merR-type" evidence="5">
    <location>
        <begin position="4"/>
        <end position="73"/>
    </location>
</feature>
<dbReference type="InterPro" id="IPR009061">
    <property type="entry name" value="DNA-bd_dom_put_sf"/>
</dbReference>
<protein>
    <submittedName>
        <fullName evidence="6">Transcriptional regulator</fullName>
    </submittedName>
</protein>
<comment type="caution">
    <text evidence="6">The sequence shown here is derived from an EMBL/GenBank/DDBJ whole genome shotgun (WGS) entry which is preliminary data.</text>
</comment>
<dbReference type="InterPro" id="IPR000551">
    <property type="entry name" value="MerR-type_HTH_dom"/>
</dbReference>
<evidence type="ECO:0000256" key="1">
    <source>
        <dbReference type="ARBA" id="ARBA00022491"/>
    </source>
</evidence>
<gene>
    <name evidence="6" type="ORF">FD27_GL000542</name>
</gene>
<dbReference type="SMART" id="SM00422">
    <property type="entry name" value="HTH_MERR"/>
    <property type="match status" value="1"/>
</dbReference>
<dbReference type="GO" id="GO:0003700">
    <property type="term" value="F:DNA-binding transcription factor activity"/>
    <property type="evidence" value="ECO:0007669"/>
    <property type="project" value="InterPro"/>
</dbReference>
<dbReference type="Pfam" id="PF13411">
    <property type="entry name" value="MerR_1"/>
    <property type="match status" value="1"/>
</dbReference>
<dbReference type="InterPro" id="IPR047057">
    <property type="entry name" value="MerR_fam"/>
</dbReference>